<keyword evidence="1" id="KW-1133">Transmembrane helix</keyword>
<feature type="transmembrane region" description="Helical" evidence="1">
    <location>
        <begin position="249"/>
        <end position="273"/>
    </location>
</feature>
<accession>A0A1F4Z9W8</accession>
<keyword evidence="1" id="KW-0472">Membrane</keyword>
<evidence type="ECO:0000313" key="2">
    <source>
        <dbReference type="EMBL" id="OGD03098.1"/>
    </source>
</evidence>
<dbReference type="Proteomes" id="UP000177080">
    <property type="component" value="Unassembled WGS sequence"/>
</dbReference>
<organism evidence="2 3">
    <name type="scientific">Candidatus Amesbacteria bacterium RIFCSPLOWO2_01_FULL_48_25</name>
    <dbReference type="NCBI Taxonomy" id="1797259"/>
    <lineage>
        <taxon>Bacteria</taxon>
        <taxon>Candidatus Amesiibacteriota</taxon>
    </lineage>
</organism>
<keyword evidence="1" id="KW-0812">Transmembrane</keyword>
<name>A0A1F4Z9W8_9BACT</name>
<dbReference type="AlphaFoldDB" id="A0A1F4Z9W8"/>
<proteinExistence type="predicted"/>
<evidence type="ECO:0000313" key="3">
    <source>
        <dbReference type="Proteomes" id="UP000177080"/>
    </source>
</evidence>
<protein>
    <submittedName>
        <fullName evidence="2">Uncharacterized protein</fullName>
    </submittedName>
</protein>
<comment type="caution">
    <text evidence="2">The sequence shown here is derived from an EMBL/GenBank/DDBJ whole genome shotgun (WGS) entry which is preliminary data.</text>
</comment>
<sequence length="320" mass="33388">MKKFLSFIPLYVILYTFFLLPTSISAQYTDCSGNNGTCVDPAVTSCSFGSPRYSPECEAQGGGIQNLVCCDSAPLPDCGNQGGTCKTSCTPTSEVNWGDTSCYLTSTTHSCCVPTSVTTTGCRQTGAQCCPGIAGGPNYCQYPFRCQTSTNICYSDSCTLSYGTCVFPSQCVPGCQIALPPSGFKDCTGSTLCCDTQQKTDYHCTLPIFCFTAIGNRPGIKTPIGCLPYAGDLAGADAGKIIVTTLVGWSVNLTGGLAILSLIYGAFLVATARGDLKRVSAGREVISAALAGLILISLAVVFLNFLGIKVLNLGSLGFNV</sequence>
<reference evidence="2 3" key="1">
    <citation type="journal article" date="2016" name="Nat. Commun.">
        <title>Thousands of microbial genomes shed light on interconnected biogeochemical processes in an aquifer system.</title>
        <authorList>
            <person name="Anantharaman K."/>
            <person name="Brown C.T."/>
            <person name="Hug L.A."/>
            <person name="Sharon I."/>
            <person name="Castelle C.J."/>
            <person name="Probst A.J."/>
            <person name="Thomas B.C."/>
            <person name="Singh A."/>
            <person name="Wilkins M.J."/>
            <person name="Karaoz U."/>
            <person name="Brodie E.L."/>
            <person name="Williams K.H."/>
            <person name="Hubbard S.S."/>
            <person name="Banfield J.F."/>
        </authorList>
    </citation>
    <scope>NUCLEOTIDE SEQUENCE [LARGE SCALE GENOMIC DNA]</scope>
</reference>
<dbReference type="EMBL" id="MEXN01000009">
    <property type="protein sequence ID" value="OGD03098.1"/>
    <property type="molecule type" value="Genomic_DNA"/>
</dbReference>
<gene>
    <name evidence="2" type="ORF">A2989_02165</name>
</gene>
<evidence type="ECO:0000256" key="1">
    <source>
        <dbReference type="SAM" id="Phobius"/>
    </source>
</evidence>
<feature type="transmembrane region" description="Helical" evidence="1">
    <location>
        <begin position="285"/>
        <end position="308"/>
    </location>
</feature>